<dbReference type="PANTHER" id="PTHR34310:SF9">
    <property type="entry name" value="BLR5716 PROTEIN"/>
    <property type="match status" value="1"/>
</dbReference>
<feature type="domain" description="DUF427" evidence="2">
    <location>
        <begin position="19"/>
        <end position="110"/>
    </location>
</feature>
<dbReference type="InterPro" id="IPR007361">
    <property type="entry name" value="DUF427"/>
</dbReference>
<name>A0A975IU16_9CAUL</name>
<dbReference type="KEGG" id="caul:KCG34_20120"/>
<feature type="region of interest" description="Disordered" evidence="1">
    <location>
        <begin position="134"/>
        <end position="155"/>
    </location>
</feature>
<evidence type="ECO:0000313" key="3">
    <source>
        <dbReference type="EMBL" id="QUD87333.1"/>
    </source>
</evidence>
<keyword evidence="4" id="KW-1185">Reference proteome</keyword>
<dbReference type="Gene3D" id="2.170.150.40">
    <property type="entry name" value="Domain of unknown function (DUF427)"/>
    <property type="match status" value="1"/>
</dbReference>
<dbReference type="EMBL" id="CP073078">
    <property type="protein sequence ID" value="QUD87333.1"/>
    <property type="molecule type" value="Genomic_DNA"/>
</dbReference>
<gene>
    <name evidence="3" type="ORF">KCG34_20120</name>
</gene>
<dbReference type="InterPro" id="IPR038694">
    <property type="entry name" value="DUF427_sf"/>
</dbReference>
<dbReference type="PANTHER" id="PTHR34310">
    <property type="entry name" value="DUF427 DOMAIN PROTEIN (AFU_ORTHOLOGUE AFUA_3G02220)"/>
    <property type="match status" value="1"/>
</dbReference>
<dbReference type="RefSeq" id="WP_211937385.1">
    <property type="nucleotide sequence ID" value="NZ_CP073078.1"/>
</dbReference>
<dbReference type="Proteomes" id="UP000676409">
    <property type="component" value="Chromosome"/>
</dbReference>
<evidence type="ECO:0000256" key="1">
    <source>
        <dbReference type="SAM" id="MobiDB-lite"/>
    </source>
</evidence>
<reference evidence="3" key="1">
    <citation type="submission" date="2021-04" db="EMBL/GenBank/DDBJ databases">
        <title>The complete genome sequence of Caulobacter sp. S6.</title>
        <authorList>
            <person name="Tang Y."/>
            <person name="Ouyang W."/>
            <person name="Liu Q."/>
            <person name="Huang B."/>
            <person name="Guo Z."/>
            <person name="Lei P."/>
        </authorList>
    </citation>
    <scope>NUCLEOTIDE SEQUENCE</scope>
    <source>
        <strain evidence="3">S6</strain>
    </source>
</reference>
<evidence type="ECO:0000313" key="4">
    <source>
        <dbReference type="Proteomes" id="UP000676409"/>
    </source>
</evidence>
<proteinExistence type="predicted"/>
<organism evidence="3 4">
    <name type="scientific">Phenylobacterium montanum</name>
    <dbReference type="NCBI Taxonomy" id="2823693"/>
    <lineage>
        <taxon>Bacteria</taxon>
        <taxon>Pseudomonadati</taxon>
        <taxon>Pseudomonadota</taxon>
        <taxon>Alphaproteobacteria</taxon>
        <taxon>Caulobacterales</taxon>
        <taxon>Caulobacteraceae</taxon>
        <taxon>Phenylobacterium</taxon>
    </lineage>
</organism>
<accession>A0A975IU16</accession>
<dbReference type="Pfam" id="PF04248">
    <property type="entry name" value="NTP_transf_9"/>
    <property type="match status" value="1"/>
</dbReference>
<evidence type="ECO:0000259" key="2">
    <source>
        <dbReference type="Pfam" id="PF04248"/>
    </source>
</evidence>
<dbReference type="AlphaFoldDB" id="A0A975IU16"/>
<sequence>MNTPASEHTINLARNPCRIQVLFHGHVIADTTSAVILKEAGYKAVCYFPREDVAMEYLRASAHKTRCPYKGEASYFTLARDGDIAENAVWTYEDPLPAMEGIRGLVAFYPNQVEIHRVDEDDTRHDIADIILHTDSGSGRSQQEHWPANVTAPLN</sequence>
<protein>
    <submittedName>
        <fullName evidence="3">DUF427 domain-containing protein</fullName>
    </submittedName>
</protein>